<dbReference type="InterPro" id="IPR036047">
    <property type="entry name" value="F-box-like_dom_sf"/>
</dbReference>
<proteinExistence type="predicted"/>
<name>A0AAV8D2F5_9POAL</name>
<evidence type="ECO:0000259" key="1">
    <source>
        <dbReference type="Pfam" id="PF12937"/>
    </source>
</evidence>
<dbReference type="PANTHER" id="PTHR47722:SF1">
    <property type="entry name" value="F-BOX DOMAIN CONTAINING PROTEIN, EXPRESSED"/>
    <property type="match status" value="1"/>
</dbReference>
<feature type="domain" description="Retrovirus-related Pol polyprotein from transposon TNT 1-94-like beta-barrel" evidence="2">
    <location>
        <begin position="51"/>
        <end position="124"/>
    </location>
</feature>
<evidence type="ECO:0000313" key="4">
    <source>
        <dbReference type="Proteomes" id="UP001140206"/>
    </source>
</evidence>
<dbReference type="AlphaFoldDB" id="A0AAV8D2F5"/>
<dbReference type="Gene3D" id="1.20.1280.50">
    <property type="match status" value="1"/>
</dbReference>
<accession>A0AAV8D2F5</accession>
<sequence>MDNSKKEPQNSTPGFSCAPVQQTKAILANSSVSDAGASSKKLHDRMQNLRWIIDSGASHHMTGNYGCIDDICDIKPTIVSLPNGEQIVAKHEGSVVLNEGLVLQRVLYVPSLDCNLISVNQLIKTSRCFVTFTDEICVIQDHNTRMLIGVGEQRDGIYYFHQAASAKVFHMHGKEPYELWHQRMGHPSKQVTSLLNGSLDLTNQIMDHWFYNEALKVVFPLLDSKDLASCMLVCRQWRDNASDDYIWKCICTKKWPSITKKPPFGTTYHRLFVTFCKPPLQPPLPLARLSLNDLVFYIDLWSDKTLIYSNAVLGSALLVGLNTIPAGISDVLGSHLENSDCKMLLQLEPKITIPQGVTVTASVLVARTDTDKMACIMHKSIFDYIDLTTSRALSYDYLKFSPRHPFVSDIRAWVSLLILTNGSIGMNMDVFGLEIDFCDVARSENEIIWLLDMLDWK</sequence>
<organism evidence="3 4">
    <name type="scientific">Rhynchospora pubera</name>
    <dbReference type="NCBI Taxonomy" id="906938"/>
    <lineage>
        <taxon>Eukaryota</taxon>
        <taxon>Viridiplantae</taxon>
        <taxon>Streptophyta</taxon>
        <taxon>Embryophyta</taxon>
        <taxon>Tracheophyta</taxon>
        <taxon>Spermatophyta</taxon>
        <taxon>Magnoliopsida</taxon>
        <taxon>Liliopsida</taxon>
        <taxon>Poales</taxon>
        <taxon>Cyperaceae</taxon>
        <taxon>Cyperoideae</taxon>
        <taxon>Rhynchosporeae</taxon>
        <taxon>Rhynchospora</taxon>
    </lineage>
</organism>
<gene>
    <name evidence="3" type="ORF">LUZ62_073288</name>
</gene>
<dbReference type="PANTHER" id="PTHR47722">
    <property type="entry name" value="EXPRESSED PROTEIN"/>
    <property type="match status" value="1"/>
</dbReference>
<comment type="caution">
    <text evidence="3">The sequence shown here is derived from an EMBL/GenBank/DDBJ whole genome shotgun (WGS) entry which is preliminary data.</text>
</comment>
<dbReference type="InterPro" id="IPR054722">
    <property type="entry name" value="PolX-like_BBD"/>
</dbReference>
<dbReference type="InterPro" id="IPR044207">
    <property type="entry name" value="At5g39250-like"/>
</dbReference>
<keyword evidence="4" id="KW-1185">Reference proteome</keyword>
<dbReference type="Pfam" id="PF22936">
    <property type="entry name" value="Pol_BBD"/>
    <property type="match status" value="1"/>
</dbReference>
<protein>
    <submittedName>
        <fullName evidence="3">F-box protein</fullName>
    </submittedName>
</protein>
<dbReference type="EMBL" id="JAMFTS010000004">
    <property type="protein sequence ID" value="KAJ4762913.1"/>
    <property type="molecule type" value="Genomic_DNA"/>
</dbReference>
<feature type="domain" description="F-box" evidence="1">
    <location>
        <begin position="218"/>
        <end position="252"/>
    </location>
</feature>
<dbReference type="InterPro" id="IPR001810">
    <property type="entry name" value="F-box_dom"/>
</dbReference>
<dbReference type="Proteomes" id="UP001140206">
    <property type="component" value="Chromosome 4"/>
</dbReference>
<dbReference type="Pfam" id="PF12937">
    <property type="entry name" value="F-box-like"/>
    <property type="match status" value="1"/>
</dbReference>
<dbReference type="SUPFAM" id="SSF81383">
    <property type="entry name" value="F-box domain"/>
    <property type="match status" value="1"/>
</dbReference>
<evidence type="ECO:0000313" key="3">
    <source>
        <dbReference type="EMBL" id="KAJ4762913.1"/>
    </source>
</evidence>
<evidence type="ECO:0000259" key="2">
    <source>
        <dbReference type="Pfam" id="PF22936"/>
    </source>
</evidence>
<reference evidence="3" key="1">
    <citation type="submission" date="2022-08" db="EMBL/GenBank/DDBJ databases">
        <authorList>
            <person name="Marques A."/>
        </authorList>
    </citation>
    <scope>NUCLEOTIDE SEQUENCE</scope>
    <source>
        <strain evidence="3">RhyPub2mFocal</strain>
        <tissue evidence="3">Leaves</tissue>
    </source>
</reference>